<evidence type="ECO:0000313" key="2">
    <source>
        <dbReference type="Proteomes" id="UP000663868"/>
    </source>
</evidence>
<name>A0A819DIT9_9BILA</name>
<dbReference type="EMBL" id="CAJOBB010001204">
    <property type="protein sequence ID" value="CAF3824460.1"/>
    <property type="molecule type" value="Genomic_DNA"/>
</dbReference>
<gene>
    <name evidence="1" type="ORF">KXQ929_LOCUS18454</name>
</gene>
<organism evidence="1 2">
    <name type="scientific">Adineta steineri</name>
    <dbReference type="NCBI Taxonomy" id="433720"/>
    <lineage>
        <taxon>Eukaryota</taxon>
        <taxon>Metazoa</taxon>
        <taxon>Spiralia</taxon>
        <taxon>Gnathifera</taxon>
        <taxon>Rotifera</taxon>
        <taxon>Eurotatoria</taxon>
        <taxon>Bdelloidea</taxon>
        <taxon>Adinetida</taxon>
        <taxon>Adinetidae</taxon>
        <taxon>Adineta</taxon>
    </lineage>
</organism>
<evidence type="ECO:0000313" key="1">
    <source>
        <dbReference type="EMBL" id="CAF3824460.1"/>
    </source>
</evidence>
<dbReference type="Proteomes" id="UP000663868">
    <property type="component" value="Unassembled WGS sequence"/>
</dbReference>
<accession>A0A819DIT9</accession>
<dbReference type="AlphaFoldDB" id="A0A819DIT9"/>
<comment type="caution">
    <text evidence="1">The sequence shown here is derived from an EMBL/GenBank/DDBJ whole genome shotgun (WGS) entry which is preliminary data.</text>
</comment>
<reference evidence="1" key="1">
    <citation type="submission" date="2021-02" db="EMBL/GenBank/DDBJ databases">
        <authorList>
            <person name="Nowell W R."/>
        </authorList>
    </citation>
    <scope>NUCLEOTIDE SEQUENCE</scope>
</reference>
<sequence length="498" mass="59953">MLLKSIQFLNEHGFENYEVLQKKIQEKTNDLNYYVEEKQQFYFYDELDGLFMNQILTYVNHCENLINNDIKQLANEMNESLKKYLIEYGNFIEKETERCFNSVINSDKIHSNNLRKYSYKLISLEEYPLVFKYLNGRKKLDYYKKKFLCYYQLIQTKIEQDEINENYEDFQKKLGIIQSLICLDEFFIKSPENYNKFENLFRKSQSDFFKIPEQIYKVILDASSKQEFNLINSKLSSIEIFSKSKFISAIKISLENILQSIIKDTKNYANSFNENIRHEQNKENLRKYIENHEKIQIILKQTNILNFIDKNIRISLENLFGEIEKILMKKILYILESIENFFNQNNYLFIEKTMEYLTDLLKELNDYYKFESIQDKINQMKTRVSQLPNEILQKYDFIDLNKYINDSPKDVCEQLKLASSNGYSKYTQIYRQVIEKLRKKFSSEIDYGKNDTSSNRSMKLTTIRDASYYLPDELQNIFQNDIKEINEMIRKVHVPDCD</sequence>
<proteinExistence type="predicted"/>
<protein>
    <submittedName>
        <fullName evidence="1">Uncharacterized protein</fullName>
    </submittedName>
</protein>